<dbReference type="InterPro" id="IPR022577">
    <property type="entry name" value="TBCD_C"/>
</dbReference>
<gene>
    <name evidence="4" type="ORF">ACHAWO_008939</name>
</gene>
<feature type="domain" description="Tubulin-folding cofactor D ARM repeats" evidence="3">
    <location>
        <begin position="393"/>
        <end position="636"/>
    </location>
</feature>
<dbReference type="Gene3D" id="1.25.10.10">
    <property type="entry name" value="Leucine-rich Repeat Variant"/>
    <property type="match status" value="2"/>
</dbReference>
<dbReference type="EMBL" id="JALLPJ020000180">
    <property type="protein sequence ID" value="KAL3799623.1"/>
    <property type="molecule type" value="Genomic_DNA"/>
</dbReference>
<proteinExistence type="predicted"/>
<sequence>MEPQQNTATFSTSFFIEHDQVTELISILSRGGASCQPSDSETAATAVTEKNAKALAELRTILDKYLECPTLLDPYLEGMVSKLSLSAREIIHEVFLFQHGGISSQIIHSDGSSQNDDIPTVKLDTLMHLLSAIYALSKVRGRKFIQRLLPHQVSDVEPVLSILRWFGCLEMESKCIGLESQSGGSDGENNSKKTSEMHLLEQIQYNESMESAKTWESIYSLLNWLGIISLVPFDLHTIDSSLETSKLSTDENAATSMTLVQSILSTSVYHLNDSGPTREAAAACLACLLSRPDLEQYDLEGFVIWSATIMYWFRTGTNHDFHTGDEVELHMTLPIPEQQPSVFLIMGILQTLAAIFKSGHRSNLLSTQQKLHGIELLWEQAILVAEGSIGSMLLRKLLVKLFARIGCAYLPPRVAAWRYQRGRRSLLENLLSSVAKQTETKSTEAKQEEGARDKDEMFLIPDQVEDAMDQLLRSLTDPSTIVRWSSAKGIGRLTERLPAICADDVLDALLQLCSDHDRDRSWHGACLCLAELARRGLLLPARLHEAVPIVVQAIGYDVRRGQHSVGSHVRDSACYTCWAFARAYSPEVLSPHVKELSVALVLASLFDREVNCRRAASAAFQESVGRQGADNFKHGIAILTAADYFSIGNRSDAYLDIALEIAKFDEYQKPIIDHLSNVKLNHWDIEIRSLASRSLARISHLNAHYCSKEILPKLLEQSFSDDLAVRHGALLGAAEMILAFGNLDLVNDDNTLDGDMKSTIVELVPSIEKARLYRGRGGEIMRSAACRMIECISSTKIPMSVRQQVRLLDSIDACLAHPNEEIHQAAAKGLKALLTNYFPVGSDGPSERLQGRVVDKYISIVKTDDNPAATRGFALALGALPSKLLAPSQRVLDSILNCLCTAAGKDCLVGGEGDAETRRNAISALVDVCQTVGIGKSDCTAESSPIYPLTRQQVSRVFETLLDSMEDYNMDRRGDVGSWSRIAAMKGLETLALLAVNASTAFPGSTYQATTNSQTVDREAIVPSFAERLSYFSNRSSTDMLTATGTDNIGMFDEALCTSILSALLKQFGEKLDAVRNQAGECLEKLLTSDSPRLPFVPCRRMLLRALKLNGQPKNWSNPAVTFPLLICAINIEGFLVPILSGIIISVGGLTESVSKSSCVALFEWIRELRHAKATHRIVQMGEVFLGLLSTHRHNGRVLMPLLATLDKLSTHGYLDELLSARNGEFVDKLLVGLSEEAKGCIDVKRLLAIVGVALNLLQPDLETINSLQQKVLPFMMTMLANPYPRVRRYTAEQLFAKLSVDGETIFTNHRHLEEATNLLLNTVWHEEHDKTGCIIESRNRIADLLDIQLTKEERSIALVKKRAGRSVPVDEFENYSSLINSTTA</sequence>
<dbReference type="SUPFAM" id="SSF48371">
    <property type="entry name" value="ARM repeat"/>
    <property type="match status" value="2"/>
</dbReference>
<name>A0ABD3QGR5_9STRA</name>
<keyword evidence="5" id="KW-1185">Reference proteome</keyword>
<accession>A0ABD3QGR5</accession>
<dbReference type="InterPro" id="IPR033162">
    <property type="entry name" value="TBCD"/>
</dbReference>
<organism evidence="4 5">
    <name type="scientific">Cyclotella atomus</name>
    <dbReference type="NCBI Taxonomy" id="382360"/>
    <lineage>
        <taxon>Eukaryota</taxon>
        <taxon>Sar</taxon>
        <taxon>Stramenopiles</taxon>
        <taxon>Ochrophyta</taxon>
        <taxon>Bacillariophyta</taxon>
        <taxon>Coscinodiscophyceae</taxon>
        <taxon>Thalassiosirophycidae</taxon>
        <taxon>Stephanodiscales</taxon>
        <taxon>Stephanodiscaceae</taxon>
        <taxon>Cyclotella</taxon>
    </lineage>
</organism>
<dbReference type="InterPro" id="IPR058033">
    <property type="entry name" value="ARM_TBCD_2nd"/>
</dbReference>
<feature type="domain" description="Tubulin-folding cofactor D C-terminal" evidence="2">
    <location>
        <begin position="1059"/>
        <end position="1246"/>
    </location>
</feature>
<protein>
    <recommendedName>
        <fullName evidence="6">Tubulin-specific chaperone D</fullName>
    </recommendedName>
</protein>
<dbReference type="Pfam" id="PF12612">
    <property type="entry name" value="TFCD_C"/>
    <property type="match status" value="1"/>
</dbReference>
<evidence type="ECO:0000313" key="4">
    <source>
        <dbReference type="EMBL" id="KAL3799623.1"/>
    </source>
</evidence>
<evidence type="ECO:0000313" key="5">
    <source>
        <dbReference type="Proteomes" id="UP001530400"/>
    </source>
</evidence>
<dbReference type="PANTHER" id="PTHR12658">
    <property type="entry name" value="BETA-TUBULIN COFACTOR D"/>
    <property type="match status" value="1"/>
</dbReference>
<reference evidence="4 5" key="1">
    <citation type="submission" date="2024-10" db="EMBL/GenBank/DDBJ databases">
        <title>Updated reference genomes for cyclostephanoid diatoms.</title>
        <authorList>
            <person name="Roberts W.R."/>
            <person name="Alverson A.J."/>
        </authorList>
    </citation>
    <scope>NUCLEOTIDE SEQUENCE [LARGE SCALE GENOMIC DNA]</scope>
    <source>
        <strain evidence="4 5">AJA010-31</strain>
    </source>
</reference>
<evidence type="ECO:0000259" key="2">
    <source>
        <dbReference type="Pfam" id="PF12612"/>
    </source>
</evidence>
<dbReference type="Proteomes" id="UP001530400">
    <property type="component" value="Unassembled WGS sequence"/>
</dbReference>
<evidence type="ECO:0000256" key="1">
    <source>
        <dbReference type="ARBA" id="ARBA00023186"/>
    </source>
</evidence>
<evidence type="ECO:0000259" key="3">
    <source>
        <dbReference type="Pfam" id="PF25767"/>
    </source>
</evidence>
<dbReference type="InterPro" id="IPR016024">
    <property type="entry name" value="ARM-type_fold"/>
</dbReference>
<dbReference type="Pfam" id="PF23579">
    <property type="entry name" value="ARM_TBCD"/>
    <property type="match status" value="1"/>
</dbReference>
<evidence type="ECO:0008006" key="6">
    <source>
        <dbReference type="Google" id="ProtNLM"/>
    </source>
</evidence>
<comment type="caution">
    <text evidence="4">The sequence shown here is derived from an EMBL/GenBank/DDBJ whole genome shotgun (WGS) entry which is preliminary data.</text>
</comment>
<dbReference type="InterPro" id="IPR011989">
    <property type="entry name" value="ARM-like"/>
</dbReference>
<keyword evidence="1" id="KW-0143">Chaperone</keyword>
<dbReference type="PANTHER" id="PTHR12658:SF0">
    <property type="entry name" value="TUBULIN-SPECIFIC CHAPERONE D"/>
    <property type="match status" value="1"/>
</dbReference>
<dbReference type="Pfam" id="PF25767">
    <property type="entry name" value="ARM_TBCD_2nd"/>
    <property type="match status" value="1"/>
</dbReference>